<comment type="caution">
    <text evidence="12">The sequence shown here is derived from an EMBL/GenBank/DDBJ whole genome shotgun (WGS) entry which is preliminary data.</text>
</comment>
<keyword evidence="7" id="KW-0949">S-adenosyl-L-methionine</keyword>
<comment type="similarity">
    <text evidence="2">Belongs to the class IV-like SAM-binding methyltransferase superfamily. RNA methyltransferase NEP1 family.</text>
</comment>
<protein>
    <submittedName>
        <fullName evidence="12">Ribosomal RNA small subunit methyltransferase NEP1</fullName>
    </submittedName>
</protein>
<evidence type="ECO:0000256" key="1">
    <source>
        <dbReference type="ARBA" id="ARBA00004604"/>
    </source>
</evidence>
<sequence length="342" mass="38920">MGRAYKMKGQKRKKKEEKYDKEEEIEQLDEKEDPPSPKKVKTEGSESEKVEEMEPVIDEMPGIPIVPVDTGSKKPGVIFVLEKASLEIAKVGKTYQLLSSDEHANYLTKNKRNPADYRPDIAFQAIQTILDSRVNKSGRLKALYVRTQQGLLLEIKPHARMPRTYKRFSGLMVQLLQKLHITAAGKGEKLLRVIKNPVTQYLPINSRKIGFSHSSEKLVDMYNYVGAINNDLDLVFVVGAMSHGKIEDEYVEDYLSIYYYIFYFLNIIIHYKREVLKIDDLLFLILMFSSESHLSIDANACKIMSTGSRSPAIGLSLRPGFHHPPAAGYVYDLKALKCISQD</sequence>
<proteinExistence type="inferred from homology"/>
<evidence type="ECO:0000256" key="5">
    <source>
        <dbReference type="ARBA" id="ARBA00022603"/>
    </source>
</evidence>
<organism evidence="12">
    <name type="scientific">Sesamum radiatum</name>
    <name type="common">Black benniseed</name>
    <dbReference type="NCBI Taxonomy" id="300843"/>
    <lineage>
        <taxon>Eukaryota</taxon>
        <taxon>Viridiplantae</taxon>
        <taxon>Streptophyta</taxon>
        <taxon>Embryophyta</taxon>
        <taxon>Tracheophyta</taxon>
        <taxon>Spermatophyta</taxon>
        <taxon>Magnoliopsida</taxon>
        <taxon>eudicotyledons</taxon>
        <taxon>Gunneridae</taxon>
        <taxon>Pentapetalae</taxon>
        <taxon>asterids</taxon>
        <taxon>lamiids</taxon>
        <taxon>Lamiales</taxon>
        <taxon>Pedaliaceae</taxon>
        <taxon>Sesamum</taxon>
    </lineage>
</organism>
<evidence type="ECO:0000256" key="7">
    <source>
        <dbReference type="ARBA" id="ARBA00022691"/>
    </source>
</evidence>
<keyword evidence="10" id="KW-0539">Nucleus</keyword>
<dbReference type="GO" id="GO:0070475">
    <property type="term" value="P:rRNA base methylation"/>
    <property type="evidence" value="ECO:0007669"/>
    <property type="project" value="InterPro"/>
</dbReference>
<evidence type="ECO:0000256" key="10">
    <source>
        <dbReference type="ARBA" id="ARBA00023242"/>
    </source>
</evidence>
<evidence type="ECO:0000256" key="11">
    <source>
        <dbReference type="SAM" id="MobiDB-lite"/>
    </source>
</evidence>
<keyword evidence="3" id="KW-0690">Ribosome biogenesis</keyword>
<evidence type="ECO:0000256" key="8">
    <source>
        <dbReference type="ARBA" id="ARBA00022730"/>
    </source>
</evidence>
<dbReference type="CDD" id="cd18088">
    <property type="entry name" value="Nep1-like"/>
    <property type="match status" value="1"/>
</dbReference>
<evidence type="ECO:0000256" key="2">
    <source>
        <dbReference type="ARBA" id="ARBA00008115"/>
    </source>
</evidence>
<feature type="compositionally biased region" description="Acidic residues" evidence="11">
    <location>
        <begin position="22"/>
        <end position="32"/>
    </location>
</feature>
<accession>A0AAW2LDZ4</accession>
<reference evidence="12" key="2">
    <citation type="journal article" date="2024" name="Plant">
        <title>Genomic evolution and insights into agronomic trait innovations of Sesamum species.</title>
        <authorList>
            <person name="Miao H."/>
            <person name="Wang L."/>
            <person name="Qu L."/>
            <person name="Liu H."/>
            <person name="Sun Y."/>
            <person name="Le M."/>
            <person name="Wang Q."/>
            <person name="Wei S."/>
            <person name="Zheng Y."/>
            <person name="Lin W."/>
            <person name="Duan Y."/>
            <person name="Cao H."/>
            <person name="Xiong S."/>
            <person name="Wang X."/>
            <person name="Wei L."/>
            <person name="Li C."/>
            <person name="Ma Q."/>
            <person name="Ju M."/>
            <person name="Zhao R."/>
            <person name="Li G."/>
            <person name="Mu C."/>
            <person name="Tian Q."/>
            <person name="Mei H."/>
            <person name="Zhang T."/>
            <person name="Gao T."/>
            <person name="Zhang H."/>
        </authorList>
    </citation>
    <scope>NUCLEOTIDE SEQUENCE</scope>
    <source>
        <strain evidence="12">G02</strain>
    </source>
</reference>
<dbReference type="EMBL" id="JACGWJ010000025">
    <property type="protein sequence ID" value="KAL0316762.1"/>
    <property type="molecule type" value="Genomic_DNA"/>
</dbReference>
<dbReference type="GO" id="GO:0032040">
    <property type="term" value="C:small-subunit processome"/>
    <property type="evidence" value="ECO:0007669"/>
    <property type="project" value="TreeGrafter"/>
</dbReference>
<dbReference type="PANTHER" id="PTHR12636:SF5">
    <property type="entry name" value="RIBOSOMAL RNA SMALL SUBUNIT METHYLTRANSFERASE NEP1"/>
    <property type="match status" value="1"/>
</dbReference>
<evidence type="ECO:0000256" key="6">
    <source>
        <dbReference type="ARBA" id="ARBA00022679"/>
    </source>
</evidence>
<dbReference type="InterPro" id="IPR029026">
    <property type="entry name" value="tRNA_m1G_MTases_N"/>
</dbReference>
<evidence type="ECO:0000256" key="9">
    <source>
        <dbReference type="ARBA" id="ARBA00022884"/>
    </source>
</evidence>
<name>A0AAW2LDZ4_SESRA</name>
<dbReference type="InterPro" id="IPR029028">
    <property type="entry name" value="Alpha/beta_knot_MTases"/>
</dbReference>
<evidence type="ECO:0000313" key="12">
    <source>
        <dbReference type="EMBL" id="KAL0316762.1"/>
    </source>
</evidence>
<dbReference type="FunFam" id="3.40.1280.10:FF:000003">
    <property type="entry name" value="Ribosomal RNA small subunit methyltransferase"/>
    <property type="match status" value="1"/>
</dbReference>
<comment type="subcellular location">
    <subcellularLocation>
        <location evidence="1">Nucleus</location>
        <location evidence="1">Nucleolus</location>
    </subcellularLocation>
</comment>
<evidence type="ECO:0000256" key="3">
    <source>
        <dbReference type="ARBA" id="ARBA00022517"/>
    </source>
</evidence>
<feature type="compositionally biased region" description="Basic and acidic residues" evidence="11">
    <location>
        <begin position="33"/>
        <end position="51"/>
    </location>
</feature>
<keyword evidence="8" id="KW-0699">rRNA-binding</keyword>
<keyword evidence="5 12" id="KW-0489">Methyltransferase</keyword>
<feature type="compositionally biased region" description="Basic residues" evidence="11">
    <location>
        <begin position="1"/>
        <end position="15"/>
    </location>
</feature>
<keyword evidence="6" id="KW-0808">Transferase</keyword>
<dbReference type="Gene3D" id="3.40.1280.10">
    <property type="match status" value="1"/>
</dbReference>
<dbReference type="InterPro" id="IPR005304">
    <property type="entry name" value="Rbsml_bgen_MeTrfase_EMG1/NEP1"/>
</dbReference>
<dbReference type="GO" id="GO:0070037">
    <property type="term" value="F:rRNA (pseudouridine) methyltransferase activity"/>
    <property type="evidence" value="ECO:0007669"/>
    <property type="project" value="InterPro"/>
</dbReference>
<gene>
    <name evidence="12" type="ORF">Sradi_5554400</name>
</gene>
<feature type="region of interest" description="Disordered" evidence="11">
    <location>
        <begin position="1"/>
        <end position="51"/>
    </location>
</feature>
<keyword evidence="9" id="KW-0694">RNA-binding</keyword>
<dbReference type="PANTHER" id="PTHR12636">
    <property type="entry name" value="NEP1/MRA1"/>
    <property type="match status" value="1"/>
</dbReference>
<evidence type="ECO:0000256" key="4">
    <source>
        <dbReference type="ARBA" id="ARBA00022552"/>
    </source>
</evidence>
<dbReference type="AlphaFoldDB" id="A0AAW2LDZ4"/>
<dbReference type="Pfam" id="PF03587">
    <property type="entry name" value="EMG1"/>
    <property type="match status" value="1"/>
</dbReference>
<keyword evidence="4" id="KW-0698">rRNA processing</keyword>
<dbReference type="SUPFAM" id="SSF75217">
    <property type="entry name" value="alpha/beta knot"/>
    <property type="match status" value="1"/>
</dbReference>
<reference evidence="12" key="1">
    <citation type="submission" date="2020-06" db="EMBL/GenBank/DDBJ databases">
        <authorList>
            <person name="Li T."/>
            <person name="Hu X."/>
            <person name="Zhang T."/>
            <person name="Song X."/>
            <person name="Zhang H."/>
            <person name="Dai N."/>
            <person name="Sheng W."/>
            <person name="Hou X."/>
            <person name="Wei L."/>
        </authorList>
    </citation>
    <scope>NUCLEOTIDE SEQUENCE</scope>
    <source>
        <strain evidence="12">G02</strain>
        <tissue evidence="12">Leaf</tissue>
    </source>
</reference>
<dbReference type="GO" id="GO:0019843">
    <property type="term" value="F:rRNA binding"/>
    <property type="evidence" value="ECO:0007669"/>
    <property type="project" value="UniProtKB-KW"/>
</dbReference>